<organism evidence="3 4">
    <name type="scientific">Candidatus Accumulibacter meliphilus</name>
    <dbReference type="NCBI Taxonomy" id="2211374"/>
    <lineage>
        <taxon>Bacteria</taxon>
        <taxon>Pseudomonadati</taxon>
        <taxon>Pseudomonadota</taxon>
        <taxon>Betaproteobacteria</taxon>
        <taxon>Candidatus Accumulibacter</taxon>
    </lineage>
</organism>
<comment type="subcellular location">
    <subcellularLocation>
        <location evidence="1">Cell envelope</location>
    </subcellularLocation>
</comment>
<reference evidence="3 4" key="1">
    <citation type="submission" date="2018-05" db="EMBL/GenBank/DDBJ databases">
        <title>Integrated omic analyses show evidence that a Ca. Accumulibacter phosphatis strain performs denitrification under micro-aerobic conditions.</title>
        <authorList>
            <person name="Camejo P.Y."/>
            <person name="Katherine M.D."/>
            <person name="Daniel N.R."/>
        </authorList>
    </citation>
    <scope>NUCLEOTIDE SEQUENCE [LARGE SCALE GENOMIC DNA]</scope>
    <source>
        <strain evidence="3">UW-LDO-IC</strain>
    </source>
</reference>
<evidence type="ECO:0000313" key="3">
    <source>
        <dbReference type="EMBL" id="RDE49397.1"/>
    </source>
</evidence>
<comment type="caution">
    <text evidence="3">The sequence shown here is derived from an EMBL/GenBank/DDBJ whole genome shotgun (WGS) entry which is preliminary data.</text>
</comment>
<dbReference type="AlphaFoldDB" id="A0A369XMF7"/>
<evidence type="ECO:0000256" key="1">
    <source>
        <dbReference type="ARBA" id="ARBA00004196"/>
    </source>
</evidence>
<dbReference type="InterPro" id="IPR050465">
    <property type="entry name" value="UPF0194_transport"/>
</dbReference>
<name>A0A369XMF7_9PROT</name>
<sequence length="625" mass="68274">MSSSFHSSSGPGAGLGLGLSAGPGDHARRAHDDALWGAFAAAQTSAEFCTSWLSLQCLQVADVRAALLLLEQGSGTFVPAAVWPSEQTDVTYLAPAAQQCLSERRGVLLPGQAGAVVVVAYPVELEGQVHGAVVLDVAERSDAALQLVLRQLHWGIGWIETLFLRRQNGDNAQALQRARVALDVLGVAAEQARLDPMAMAVVNDLASRFDCDRVSLGVDRGGRARLLAMSHSAFFEKKSQFVTALENAMDEALDQRRSVVFPAVAESHGGIAIAHRDFAATRAVCSVVLSSRGIGVGVLTFERNQGTPFSAEETRVFEAVSALLGPLLESRVDQHRWFAGRLVDKLRGWWLHLKDHRRPGFRVGLTAALLLLLSVFLLDGDYRVSAKAVVEGEVQRAAVAPFDGFLREAPVRAGFVVKEGQLLATLDDRDLRVERQRWLSEREQHQGRYREALAKHERATANVSLAQMQEANSQLALVDEKLARANIVAPFDGIVVSGDLSQLLGSPVEQGKLLFELAPLDAYRVILKVEDRDIRDVRVGQSGKLVLTGLTGEALAFEVRNVSMAEAEEGKNTFRVEAQLDRSDLKLRPGMEGVGKISVGEQSYAWIWTHRLSDWLRMQAWIWLP</sequence>
<protein>
    <submittedName>
        <fullName evidence="3">HlyD family efflux transporter periplasmic adaptor subunit</fullName>
    </submittedName>
</protein>
<gene>
    <name evidence="3" type="ORF">DVS81_16750</name>
</gene>
<dbReference type="Gene3D" id="2.40.50.100">
    <property type="match status" value="1"/>
</dbReference>
<dbReference type="Gene3D" id="3.30.450.40">
    <property type="match status" value="1"/>
</dbReference>
<dbReference type="PANTHER" id="PTHR32347">
    <property type="entry name" value="EFFLUX SYSTEM COMPONENT YKNX-RELATED"/>
    <property type="match status" value="1"/>
</dbReference>
<dbReference type="EMBL" id="QPGA01000043">
    <property type="protein sequence ID" value="RDE49397.1"/>
    <property type="molecule type" value="Genomic_DNA"/>
</dbReference>
<dbReference type="SUPFAM" id="SSF55781">
    <property type="entry name" value="GAF domain-like"/>
    <property type="match status" value="1"/>
</dbReference>
<evidence type="ECO:0000256" key="2">
    <source>
        <dbReference type="ARBA" id="ARBA00023054"/>
    </source>
</evidence>
<accession>A0A369XMF7</accession>
<proteinExistence type="predicted"/>
<dbReference type="PANTHER" id="PTHR32347:SF23">
    <property type="entry name" value="BLL5650 PROTEIN"/>
    <property type="match status" value="1"/>
</dbReference>
<dbReference type="SUPFAM" id="SSF111369">
    <property type="entry name" value="HlyD-like secretion proteins"/>
    <property type="match status" value="1"/>
</dbReference>
<dbReference type="GO" id="GO:0030313">
    <property type="term" value="C:cell envelope"/>
    <property type="evidence" value="ECO:0007669"/>
    <property type="project" value="UniProtKB-SubCell"/>
</dbReference>
<dbReference type="Proteomes" id="UP000253831">
    <property type="component" value="Unassembled WGS sequence"/>
</dbReference>
<dbReference type="Gene3D" id="2.40.30.170">
    <property type="match status" value="1"/>
</dbReference>
<keyword evidence="2" id="KW-0175">Coiled coil</keyword>
<evidence type="ECO:0000313" key="4">
    <source>
        <dbReference type="Proteomes" id="UP000253831"/>
    </source>
</evidence>
<dbReference type="InterPro" id="IPR029016">
    <property type="entry name" value="GAF-like_dom_sf"/>
</dbReference>